<name>A0AAV2ZVR1_PYXAD</name>
<comment type="caution">
    <text evidence="1">The sequence shown here is derived from an EMBL/GenBank/DDBJ whole genome shotgun (WGS) entry which is preliminary data.</text>
</comment>
<protein>
    <submittedName>
        <fullName evidence="1">Uncharacterized protein</fullName>
    </submittedName>
</protein>
<organism evidence="1 2">
    <name type="scientific">Pyxicephalus adspersus</name>
    <name type="common">African bullfrog</name>
    <dbReference type="NCBI Taxonomy" id="30357"/>
    <lineage>
        <taxon>Eukaryota</taxon>
        <taxon>Metazoa</taxon>
        <taxon>Chordata</taxon>
        <taxon>Craniata</taxon>
        <taxon>Vertebrata</taxon>
        <taxon>Euteleostomi</taxon>
        <taxon>Amphibia</taxon>
        <taxon>Batrachia</taxon>
        <taxon>Anura</taxon>
        <taxon>Neobatrachia</taxon>
        <taxon>Ranoidea</taxon>
        <taxon>Pyxicephalidae</taxon>
        <taxon>Pyxicephalinae</taxon>
        <taxon>Pyxicephalus</taxon>
    </lineage>
</organism>
<dbReference type="Proteomes" id="UP001181693">
    <property type="component" value="Unassembled WGS sequence"/>
</dbReference>
<keyword evidence="2" id="KW-1185">Reference proteome</keyword>
<reference evidence="1" key="1">
    <citation type="thesis" date="2020" institute="ProQuest LLC" country="789 East Eisenhower Parkway, Ann Arbor, MI, USA">
        <title>Comparative Genomics and Chromosome Evolution.</title>
        <authorList>
            <person name="Mudd A.B."/>
        </authorList>
    </citation>
    <scope>NUCLEOTIDE SEQUENCE</scope>
    <source>
        <strain evidence="1">1538</strain>
        <tissue evidence="1">Blood</tissue>
    </source>
</reference>
<dbReference type="AlphaFoldDB" id="A0AAV2ZVR1"/>
<dbReference type="EMBL" id="DYDO01000010">
    <property type="protein sequence ID" value="DBA16745.1"/>
    <property type="molecule type" value="Genomic_DNA"/>
</dbReference>
<evidence type="ECO:0000313" key="2">
    <source>
        <dbReference type="Proteomes" id="UP001181693"/>
    </source>
</evidence>
<sequence length="89" mass="10279">MWPISDHMTPKSGVSPACSILYNAEDPGARPLHWAKEIVFHRQIWMPELPKSQCQVVRWPMTERGQMIQVAHRAKSRCWKEISCAGDHL</sequence>
<proteinExistence type="predicted"/>
<accession>A0AAV2ZVR1</accession>
<evidence type="ECO:0000313" key="1">
    <source>
        <dbReference type="EMBL" id="DBA16745.1"/>
    </source>
</evidence>
<gene>
    <name evidence="1" type="ORF">GDO54_002285</name>
</gene>